<keyword evidence="2" id="KW-1185">Reference proteome</keyword>
<dbReference type="HOGENOM" id="CLU_1834663_0_0_1"/>
<dbReference type="AlphaFoldDB" id="A0A0C2WGC5"/>
<proteinExistence type="predicted"/>
<evidence type="ECO:0000313" key="2">
    <source>
        <dbReference type="Proteomes" id="UP000054549"/>
    </source>
</evidence>
<organism evidence="1 2">
    <name type="scientific">Amanita muscaria (strain Koide BX008)</name>
    <dbReference type="NCBI Taxonomy" id="946122"/>
    <lineage>
        <taxon>Eukaryota</taxon>
        <taxon>Fungi</taxon>
        <taxon>Dikarya</taxon>
        <taxon>Basidiomycota</taxon>
        <taxon>Agaricomycotina</taxon>
        <taxon>Agaricomycetes</taxon>
        <taxon>Agaricomycetidae</taxon>
        <taxon>Agaricales</taxon>
        <taxon>Pluteineae</taxon>
        <taxon>Amanitaceae</taxon>
        <taxon>Amanita</taxon>
    </lineage>
</organism>
<dbReference type="Proteomes" id="UP000054549">
    <property type="component" value="Unassembled WGS sequence"/>
</dbReference>
<dbReference type="EMBL" id="KN818486">
    <property type="protein sequence ID" value="KIL55671.1"/>
    <property type="molecule type" value="Genomic_DNA"/>
</dbReference>
<accession>A0A0C2WGC5</accession>
<protein>
    <submittedName>
        <fullName evidence="1">Uncharacterized protein</fullName>
    </submittedName>
</protein>
<dbReference type="OrthoDB" id="2963168at2759"/>
<sequence length="140" mass="16471">MLDGHVLTAGPDTDYEINPILSEIEGVRRAEWFKLRLRPPHLDTDKRAQLEKIWSRPEPSEEIIDAEKSEEDEEENRLLMEIDALLEEPYDSTNKNKIPLPVTDDFKTAVQVLADFLQYLFRSAKEYIMETERYRDPTFT</sequence>
<reference evidence="1 2" key="1">
    <citation type="submission" date="2014-04" db="EMBL/GenBank/DDBJ databases">
        <title>Evolutionary Origins and Diversification of the Mycorrhizal Mutualists.</title>
        <authorList>
            <consortium name="DOE Joint Genome Institute"/>
            <consortium name="Mycorrhizal Genomics Consortium"/>
            <person name="Kohler A."/>
            <person name="Kuo A."/>
            <person name="Nagy L.G."/>
            <person name="Floudas D."/>
            <person name="Copeland A."/>
            <person name="Barry K.W."/>
            <person name="Cichocki N."/>
            <person name="Veneault-Fourrey C."/>
            <person name="LaButti K."/>
            <person name="Lindquist E.A."/>
            <person name="Lipzen A."/>
            <person name="Lundell T."/>
            <person name="Morin E."/>
            <person name="Murat C."/>
            <person name="Riley R."/>
            <person name="Ohm R."/>
            <person name="Sun H."/>
            <person name="Tunlid A."/>
            <person name="Henrissat B."/>
            <person name="Grigoriev I.V."/>
            <person name="Hibbett D.S."/>
            <person name="Martin F."/>
        </authorList>
    </citation>
    <scope>NUCLEOTIDE SEQUENCE [LARGE SCALE GENOMIC DNA]</scope>
    <source>
        <strain evidence="1 2">Koide BX008</strain>
    </source>
</reference>
<name>A0A0C2WGC5_AMAMK</name>
<dbReference type="InParanoid" id="A0A0C2WGC5"/>
<gene>
    <name evidence="1" type="ORF">M378DRAFT_17738</name>
</gene>
<evidence type="ECO:0000313" key="1">
    <source>
        <dbReference type="EMBL" id="KIL55671.1"/>
    </source>
</evidence>